<evidence type="ECO:0000313" key="2">
    <source>
        <dbReference type="Proteomes" id="UP000324091"/>
    </source>
</evidence>
<evidence type="ECO:0000313" key="1">
    <source>
        <dbReference type="EMBL" id="TWW59056.1"/>
    </source>
</evidence>
<dbReference type="EMBL" id="RHFK02000019">
    <property type="protein sequence ID" value="TWW59056.1"/>
    <property type="molecule type" value="Genomic_DNA"/>
</dbReference>
<comment type="caution">
    <text evidence="1">The sequence shown here is derived from an EMBL/GenBank/DDBJ whole genome shotgun (WGS) entry which is preliminary data.</text>
</comment>
<accession>A0A5C6MVI5</accession>
<sequence>MRTVIIREINKMTLDQLFVNKTIHNTKEEDGEVLINRGSGTLRGTLVWTQRTQNLNT</sequence>
<gene>
    <name evidence="1" type="ORF">D4764_06G0005860</name>
</gene>
<reference evidence="1 2" key="1">
    <citation type="submission" date="2019-04" db="EMBL/GenBank/DDBJ databases">
        <title>Chromosome genome assembly for Takifugu flavidus.</title>
        <authorList>
            <person name="Xiao S."/>
        </authorList>
    </citation>
    <scope>NUCLEOTIDE SEQUENCE [LARGE SCALE GENOMIC DNA]</scope>
    <source>
        <strain evidence="1">HTHZ2018</strain>
        <tissue evidence="1">Muscle</tissue>
    </source>
</reference>
<dbReference type="AlphaFoldDB" id="A0A5C6MVI5"/>
<organism evidence="1 2">
    <name type="scientific">Takifugu flavidus</name>
    <name type="common">sansaifugu</name>
    <dbReference type="NCBI Taxonomy" id="433684"/>
    <lineage>
        <taxon>Eukaryota</taxon>
        <taxon>Metazoa</taxon>
        <taxon>Chordata</taxon>
        <taxon>Craniata</taxon>
        <taxon>Vertebrata</taxon>
        <taxon>Euteleostomi</taxon>
        <taxon>Actinopterygii</taxon>
        <taxon>Neopterygii</taxon>
        <taxon>Teleostei</taxon>
        <taxon>Neoteleostei</taxon>
        <taxon>Acanthomorphata</taxon>
        <taxon>Eupercaria</taxon>
        <taxon>Tetraodontiformes</taxon>
        <taxon>Tetradontoidea</taxon>
        <taxon>Tetraodontidae</taxon>
        <taxon>Takifugu</taxon>
    </lineage>
</organism>
<protein>
    <submittedName>
        <fullName evidence="1">Uncharacterized protein</fullName>
    </submittedName>
</protein>
<keyword evidence="2" id="KW-1185">Reference proteome</keyword>
<proteinExistence type="predicted"/>
<name>A0A5C6MVI5_9TELE</name>
<dbReference type="Proteomes" id="UP000324091">
    <property type="component" value="Chromosome 6"/>
</dbReference>